<dbReference type="Proteomes" id="UP000255108">
    <property type="component" value="Unassembled WGS sequence"/>
</dbReference>
<organism evidence="1 3">
    <name type="scientific">Iodobacter fluviatilis</name>
    <dbReference type="NCBI Taxonomy" id="537"/>
    <lineage>
        <taxon>Bacteria</taxon>
        <taxon>Pseudomonadati</taxon>
        <taxon>Pseudomonadota</taxon>
        <taxon>Betaproteobacteria</taxon>
        <taxon>Neisseriales</taxon>
        <taxon>Chitinibacteraceae</taxon>
        <taxon>Iodobacter</taxon>
    </lineage>
</organism>
<proteinExistence type="predicted"/>
<evidence type="ECO:0000313" key="2">
    <source>
        <dbReference type="EMBL" id="TCU81333.1"/>
    </source>
</evidence>
<evidence type="ECO:0000313" key="4">
    <source>
        <dbReference type="Proteomes" id="UP000295794"/>
    </source>
</evidence>
<keyword evidence="4" id="KW-1185">Reference proteome</keyword>
<evidence type="ECO:0000313" key="1">
    <source>
        <dbReference type="EMBL" id="STR45189.1"/>
    </source>
</evidence>
<dbReference type="Proteomes" id="UP000295794">
    <property type="component" value="Unassembled WGS sequence"/>
</dbReference>
<reference evidence="2 4" key="2">
    <citation type="submission" date="2019-03" db="EMBL/GenBank/DDBJ databases">
        <title>Genomic Encyclopedia of Type Strains, Phase IV (KMG-IV): sequencing the most valuable type-strain genomes for metagenomic binning, comparative biology and taxonomic classification.</title>
        <authorList>
            <person name="Goeker M."/>
        </authorList>
    </citation>
    <scope>NUCLEOTIDE SEQUENCE [LARGE SCALE GENOMIC DNA]</scope>
    <source>
        <strain evidence="2 4">DSM 3764</strain>
    </source>
</reference>
<name>A0A377SXF1_9NEIS</name>
<dbReference type="AlphaFoldDB" id="A0A377SXF1"/>
<dbReference type="EMBL" id="UGHR01000003">
    <property type="protein sequence ID" value="STR45189.1"/>
    <property type="molecule type" value="Genomic_DNA"/>
</dbReference>
<protein>
    <submittedName>
        <fullName evidence="1">Uncharacterized protein</fullName>
    </submittedName>
</protein>
<dbReference type="EMBL" id="SMBT01000023">
    <property type="protein sequence ID" value="TCU81333.1"/>
    <property type="molecule type" value="Genomic_DNA"/>
</dbReference>
<evidence type="ECO:0000313" key="3">
    <source>
        <dbReference type="Proteomes" id="UP000255108"/>
    </source>
</evidence>
<dbReference type="RefSeq" id="WP_115228880.1">
    <property type="nucleotide sequence ID" value="NZ_CAWOLO010000023.1"/>
</dbReference>
<accession>A0A377SXF1</accession>
<sequence length="87" mass="10045">MVVDSVIAHRFIAVYIAFWDTLPSEDERASQRATQWLVLARSRYAADRDALTRYRAANAQRRKMRRLVLDDEMLDAIADMQLAALCT</sequence>
<reference evidence="1 3" key="1">
    <citation type="submission" date="2018-06" db="EMBL/GenBank/DDBJ databases">
        <authorList>
            <consortium name="Pathogen Informatics"/>
            <person name="Doyle S."/>
        </authorList>
    </citation>
    <scope>NUCLEOTIDE SEQUENCE [LARGE SCALE GENOMIC DNA]</scope>
    <source>
        <strain evidence="1 3">NCTC11159</strain>
    </source>
</reference>
<gene>
    <name evidence="2" type="ORF">EV682_12346</name>
    <name evidence="1" type="ORF">NCTC11159_03738</name>
</gene>